<keyword evidence="2" id="KW-1185">Reference proteome</keyword>
<evidence type="ECO:0000313" key="2">
    <source>
        <dbReference type="Proteomes" id="UP000618445"/>
    </source>
</evidence>
<name>A0ABR8CGU4_9CYAN</name>
<evidence type="ECO:0000313" key="1">
    <source>
        <dbReference type="EMBL" id="MBD2319962.1"/>
    </source>
</evidence>
<proteinExistence type="predicted"/>
<sequence>MSNKEVIHLCDRLVFEFDHQLKDYEITALSRLATRYQGRATDRELSMIGDICDRVGISWGIE</sequence>
<reference evidence="1 2" key="1">
    <citation type="journal article" date="2020" name="ISME J.">
        <title>Comparative genomics reveals insights into cyanobacterial evolution and habitat adaptation.</title>
        <authorList>
            <person name="Chen M.Y."/>
            <person name="Teng W.K."/>
            <person name="Zhao L."/>
            <person name="Hu C.X."/>
            <person name="Zhou Y.K."/>
            <person name="Han B.P."/>
            <person name="Song L.R."/>
            <person name="Shu W.S."/>
        </authorList>
    </citation>
    <scope>NUCLEOTIDE SEQUENCE [LARGE SCALE GENOMIC DNA]</scope>
    <source>
        <strain evidence="1 2">FACHB-1050</strain>
    </source>
</reference>
<organism evidence="1 2">
    <name type="scientific">Phormidium tenue FACHB-1050</name>
    <dbReference type="NCBI Taxonomy" id="2692857"/>
    <lineage>
        <taxon>Bacteria</taxon>
        <taxon>Bacillati</taxon>
        <taxon>Cyanobacteriota</taxon>
        <taxon>Cyanophyceae</taxon>
        <taxon>Oscillatoriophycideae</taxon>
        <taxon>Oscillatoriales</taxon>
        <taxon>Oscillatoriaceae</taxon>
        <taxon>Phormidium</taxon>
    </lineage>
</organism>
<accession>A0ABR8CGU4</accession>
<dbReference type="EMBL" id="JACJQY010000077">
    <property type="protein sequence ID" value="MBD2319962.1"/>
    <property type="molecule type" value="Genomic_DNA"/>
</dbReference>
<dbReference type="Proteomes" id="UP000618445">
    <property type="component" value="Unassembled WGS sequence"/>
</dbReference>
<comment type="caution">
    <text evidence="1">The sequence shown here is derived from an EMBL/GenBank/DDBJ whole genome shotgun (WGS) entry which is preliminary data.</text>
</comment>
<protein>
    <submittedName>
        <fullName evidence="1">Uncharacterized protein</fullName>
    </submittedName>
</protein>
<gene>
    <name evidence="1" type="ORF">H6G05_24385</name>
</gene>
<dbReference type="RefSeq" id="WP_190582492.1">
    <property type="nucleotide sequence ID" value="NZ_CAWPQU010000075.1"/>
</dbReference>